<dbReference type="InterPro" id="IPR013320">
    <property type="entry name" value="ConA-like_dom_sf"/>
</dbReference>
<gene>
    <name evidence="2" type="ORF">HB912_08405</name>
</gene>
<sequence>MKRAVKWLACLGFVLGSVTASGIKVQAAAEPPAHIKKMDGIFEIKEGSTSSVDENGIVTITPNTSNSIGSIWSTNNNLLDFTKSFHLSTYLYFGKNVANVGDGMALVFQAVTDSPTWFTSNASSIGYLGEQRNENSAGILNSLAIEFDLFSNITDNDGWFDQNLPTTNKGQHVAYIWPGDLTEYTSWWAWFNTQRAVAHHDPLSYLLTDDKWIRLDVDWDAESKQFQYVIDNSTVVNVPYEELYNRVLATNTQVYWGFTGSTGTYAAPQKVVFQEVPNLVEVDPKIEVYNETRDQAVLDGGEVHINETLRFDYSVEYLGGKQNWEKVKAILTGDPNFVLEPGSITATAFIGGQAQSYPLDDSMLVDGILNFPVEGTTGPTLGLEGNLPSKIVISYKGHFTSDISSDLVTLTSQYNGENALVSAPEFTMIPVTNVAPKLAFSEDQDWQVLDTDKVKAISGSFEDLNKGSLNLEYYLDEEQIHQEKVDSSTGSGAWSLELSAEQIAALASGEHEFKVTATNLVSQSATIQSVLTKKNVPVIENFSLVNEAETIFKGGDANFQVTWRDEDSNHVQFFYQLDGGEPVELGTKENLAPGSSQNFEWSLSTNELAIGEHDVILYAIDSEGITSQKAHLTFLVDGKVSFSAAPQDFTLETALPEKKMKVKTTLSPIQIEDKRIQKSNIALRARLIDSADGTKAGFNSTAGHKLPSDAFIYQNRAHEQSVIDEVGIELLQTDSQEITQVDQAGEAGFYLELAPWLHAETYQATIEWQLIEAP</sequence>
<dbReference type="RefSeq" id="WP_185373714.1">
    <property type="nucleotide sequence ID" value="NZ_JAARRM010000002.1"/>
</dbReference>
<dbReference type="InterPro" id="IPR056573">
    <property type="entry name" value="Lectin_L-type_dom"/>
</dbReference>
<feature type="chain" id="PRO_5039182983" description="Legume lectin domain-containing protein" evidence="1">
    <location>
        <begin position="21"/>
        <end position="774"/>
    </location>
</feature>
<evidence type="ECO:0000313" key="3">
    <source>
        <dbReference type="Proteomes" id="UP000559885"/>
    </source>
</evidence>
<feature type="signal peptide" evidence="1">
    <location>
        <begin position="1"/>
        <end position="20"/>
    </location>
</feature>
<dbReference type="Gene3D" id="2.60.120.200">
    <property type="match status" value="1"/>
</dbReference>
<dbReference type="Pfam" id="PF18483">
    <property type="entry name" value="Lectin_L-type_dom"/>
    <property type="match status" value="1"/>
</dbReference>
<dbReference type="AlphaFoldDB" id="A0A841ZQ63"/>
<protein>
    <recommendedName>
        <fullName evidence="4">Legume lectin domain-containing protein</fullName>
    </recommendedName>
</protein>
<evidence type="ECO:0008006" key="4">
    <source>
        <dbReference type="Google" id="ProtNLM"/>
    </source>
</evidence>
<evidence type="ECO:0000256" key="1">
    <source>
        <dbReference type="SAM" id="SignalP"/>
    </source>
</evidence>
<reference evidence="2 3" key="1">
    <citation type="submission" date="2020-03" db="EMBL/GenBank/DDBJ databases">
        <title>Soil Listeria distribution.</title>
        <authorList>
            <person name="Liao J."/>
            <person name="Wiedmann M."/>
        </authorList>
    </citation>
    <scope>NUCLEOTIDE SEQUENCE [LARGE SCALE GENOMIC DNA]</scope>
    <source>
        <strain evidence="2 3">FSL L7-1507</strain>
    </source>
</reference>
<proteinExistence type="predicted"/>
<dbReference type="SUPFAM" id="SSF49899">
    <property type="entry name" value="Concanavalin A-like lectins/glucanases"/>
    <property type="match status" value="1"/>
</dbReference>
<dbReference type="CDD" id="cd01951">
    <property type="entry name" value="lectin_L-type"/>
    <property type="match status" value="1"/>
</dbReference>
<accession>A0A841ZQ63</accession>
<name>A0A841ZQ63_9LIST</name>
<comment type="caution">
    <text evidence="2">The sequence shown here is derived from an EMBL/GenBank/DDBJ whole genome shotgun (WGS) entry which is preliminary data.</text>
</comment>
<organism evidence="2 3">
    <name type="scientific">Listeria aquatica</name>
    <dbReference type="NCBI Taxonomy" id="1494960"/>
    <lineage>
        <taxon>Bacteria</taxon>
        <taxon>Bacillati</taxon>
        <taxon>Bacillota</taxon>
        <taxon>Bacilli</taxon>
        <taxon>Bacillales</taxon>
        <taxon>Listeriaceae</taxon>
        <taxon>Listeria</taxon>
    </lineage>
</organism>
<dbReference type="EMBL" id="JAARRM010000002">
    <property type="protein sequence ID" value="MBC1521667.1"/>
    <property type="molecule type" value="Genomic_DNA"/>
</dbReference>
<dbReference type="Proteomes" id="UP000559885">
    <property type="component" value="Unassembled WGS sequence"/>
</dbReference>
<evidence type="ECO:0000313" key="2">
    <source>
        <dbReference type="EMBL" id="MBC1521667.1"/>
    </source>
</evidence>
<keyword evidence="1" id="KW-0732">Signal</keyword>